<feature type="compositionally biased region" description="Low complexity" evidence="1">
    <location>
        <begin position="13"/>
        <end position="25"/>
    </location>
</feature>
<evidence type="ECO:0000313" key="2">
    <source>
        <dbReference type="Proteomes" id="UP000515146"/>
    </source>
</evidence>
<sequence>MPWSSELPTGNFSPTNLTPSSTTSSSWLPIYPDYQQINVEKRSEWLKIFGELINFRLDFLYNDDDSTWLNQNDHQQTSLSGLTPNLPQKGSKSSHKSVQNQLNYLFHYIDHTIIVLEQYFDRQINTKLSSKDRIRYRYVLFANLGNQTVIKDFSDKFRFSRTQLATNINRTQEFLIMNALRLDPGEALIVTVE</sequence>
<feature type="compositionally biased region" description="Polar residues" evidence="1">
    <location>
        <begin position="1"/>
        <end position="12"/>
    </location>
</feature>
<dbReference type="OrthoDB" id="1740265at2759"/>
<dbReference type="InParanoid" id="A0A6P6XNH9"/>
<dbReference type="RefSeq" id="XP_027194421.1">
    <property type="nucleotide sequence ID" value="XM_027338620.1"/>
</dbReference>
<gene>
    <name evidence="3" type="primary">LOC113789126</name>
</gene>
<feature type="region of interest" description="Disordered" evidence="1">
    <location>
        <begin position="1"/>
        <end position="25"/>
    </location>
</feature>
<evidence type="ECO:0000256" key="1">
    <source>
        <dbReference type="SAM" id="MobiDB-lite"/>
    </source>
</evidence>
<protein>
    <submittedName>
        <fullName evidence="3">Uncharacterized protein LOC113789126</fullName>
    </submittedName>
</protein>
<evidence type="ECO:0000313" key="3">
    <source>
        <dbReference type="RefSeq" id="XP_027194421.1"/>
    </source>
</evidence>
<reference evidence="3" key="1">
    <citation type="submission" date="2025-08" db="UniProtKB">
        <authorList>
            <consortium name="RefSeq"/>
        </authorList>
    </citation>
    <scope>IDENTIFICATION</scope>
    <source>
        <strain evidence="3">Airmid</strain>
    </source>
</reference>
<dbReference type="Proteomes" id="UP000515146">
    <property type="component" value="Unplaced"/>
</dbReference>
<accession>A0A6P6XNH9</accession>
<organism evidence="2 3">
    <name type="scientific">Dermatophagoides pteronyssinus</name>
    <name type="common">European house dust mite</name>
    <dbReference type="NCBI Taxonomy" id="6956"/>
    <lineage>
        <taxon>Eukaryota</taxon>
        <taxon>Metazoa</taxon>
        <taxon>Ecdysozoa</taxon>
        <taxon>Arthropoda</taxon>
        <taxon>Chelicerata</taxon>
        <taxon>Arachnida</taxon>
        <taxon>Acari</taxon>
        <taxon>Acariformes</taxon>
        <taxon>Sarcoptiformes</taxon>
        <taxon>Astigmata</taxon>
        <taxon>Psoroptidia</taxon>
        <taxon>Analgoidea</taxon>
        <taxon>Pyroglyphidae</taxon>
        <taxon>Dermatophagoidinae</taxon>
        <taxon>Dermatophagoides</taxon>
    </lineage>
</organism>
<dbReference type="AlphaFoldDB" id="A0A6P6XNH9"/>
<name>A0A6P6XNH9_DERPT</name>
<proteinExistence type="predicted"/>
<keyword evidence="2" id="KW-1185">Reference proteome</keyword>
<dbReference type="KEGG" id="dpte:113789126"/>
<dbReference type="OMA" id="TSEFLMM"/>